<keyword evidence="3" id="KW-0272">Extracellular matrix</keyword>
<dbReference type="InterPro" id="IPR011489">
    <property type="entry name" value="EMI_domain"/>
</dbReference>
<dbReference type="AlphaFoldDB" id="A0A553RC26"/>
<dbReference type="EMBL" id="SRMA01025045">
    <property type="protein sequence ID" value="TRY99742.1"/>
    <property type="molecule type" value="Genomic_DNA"/>
</dbReference>
<keyword evidence="4 7" id="KW-0732">Signal</keyword>
<keyword evidence="5" id="KW-1015">Disulfide bond</keyword>
<name>A0A553RC26_9TELE</name>
<feature type="region of interest" description="Disordered" evidence="6">
    <location>
        <begin position="153"/>
        <end position="236"/>
    </location>
</feature>
<keyword evidence="10" id="KW-1185">Reference proteome</keyword>
<evidence type="ECO:0000259" key="8">
    <source>
        <dbReference type="PROSITE" id="PS51041"/>
    </source>
</evidence>
<dbReference type="InterPro" id="IPR050392">
    <property type="entry name" value="Collagen/C1q_domain"/>
</dbReference>
<dbReference type="PANTHER" id="PTHR15427:SF23">
    <property type="entry name" value="EMI DOMAIN-CONTAINING PROTEIN 1"/>
    <property type="match status" value="1"/>
</dbReference>
<feature type="compositionally biased region" description="Polar residues" evidence="6">
    <location>
        <begin position="176"/>
        <end position="185"/>
    </location>
</feature>
<comment type="subcellular location">
    <subcellularLocation>
        <location evidence="1">Secreted</location>
        <location evidence="1">Extracellular space</location>
        <location evidence="1">Extracellular matrix</location>
    </subcellularLocation>
</comment>
<dbReference type="Proteomes" id="UP000316079">
    <property type="component" value="Unassembled WGS sequence"/>
</dbReference>
<evidence type="ECO:0000256" key="6">
    <source>
        <dbReference type="SAM" id="MobiDB-lite"/>
    </source>
</evidence>
<dbReference type="InterPro" id="IPR008160">
    <property type="entry name" value="Collagen"/>
</dbReference>
<feature type="compositionally biased region" description="Basic and acidic residues" evidence="6">
    <location>
        <begin position="165"/>
        <end position="175"/>
    </location>
</feature>
<sequence length="358" mass="38867">MCQGLLNLFCVCILLFCLFKASGTAYHLPVRLQRTVTEHKTGTNALNRNWCQYTVQKTVSCQTQNGTETVMQRLFQSCRWPGPCTNLISYRTLVRPVYSVTYRKITSLEWRCCPGFHGEDCRDECMNCTVFADFRERLSVVEAQILLLRDAEAPPPPLLSQSPERMTDNELDRTQTSDIAPNSIGQRGPTGPAGPPGPPGLMGLTGKPGPVGPRGLQGIQGERGLPGPPGSTVSGPFDIRGDVFTLMTKQQDKYVDSGFAAYHNLQTFVGPPGPPGPPGAPGRNGSPGVKGEPGETDAEVQQLKEALKIVAERLLILEHMIGIHDTLSDSGSGIDHLADLMPSGNAKRDSFPLITDRK</sequence>
<protein>
    <recommendedName>
        <fullName evidence="8">EMI domain-containing protein</fullName>
    </recommendedName>
</protein>
<evidence type="ECO:0000256" key="3">
    <source>
        <dbReference type="ARBA" id="ARBA00022530"/>
    </source>
</evidence>
<proteinExistence type="predicted"/>
<accession>A0A553RC26</accession>
<dbReference type="GO" id="GO:0005576">
    <property type="term" value="C:extracellular region"/>
    <property type="evidence" value="ECO:0007669"/>
    <property type="project" value="UniProtKB-SubCell"/>
</dbReference>
<organism evidence="9 10">
    <name type="scientific">Danionella cerebrum</name>
    <dbReference type="NCBI Taxonomy" id="2873325"/>
    <lineage>
        <taxon>Eukaryota</taxon>
        <taxon>Metazoa</taxon>
        <taxon>Chordata</taxon>
        <taxon>Craniata</taxon>
        <taxon>Vertebrata</taxon>
        <taxon>Euteleostomi</taxon>
        <taxon>Actinopterygii</taxon>
        <taxon>Neopterygii</taxon>
        <taxon>Teleostei</taxon>
        <taxon>Ostariophysi</taxon>
        <taxon>Cypriniformes</taxon>
        <taxon>Danionidae</taxon>
        <taxon>Danioninae</taxon>
        <taxon>Danionella</taxon>
    </lineage>
</organism>
<reference evidence="9 10" key="1">
    <citation type="journal article" date="2019" name="Sci. Data">
        <title>Hybrid genome assembly and annotation of Danionella translucida.</title>
        <authorList>
            <person name="Kadobianskyi M."/>
            <person name="Schulze L."/>
            <person name="Schuelke M."/>
            <person name="Judkewitz B."/>
        </authorList>
    </citation>
    <scope>NUCLEOTIDE SEQUENCE [LARGE SCALE GENOMIC DNA]</scope>
    <source>
        <strain evidence="9 10">Bolton</strain>
    </source>
</reference>
<dbReference type="STRING" id="623744.A0A553RC26"/>
<evidence type="ECO:0000256" key="7">
    <source>
        <dbReference type="SAM" id="SignalP"/>
    </source>
</evidence>
<feature type="signal peptide" evidence="7">
    <location>
        <begin position="1"/>
        <end position="25"/>
    </location>
</feature>
<evidence type="ECO:0000256" key="2">
    <source>
        <dbReference type="ARBA" id="ARBA00022525"/>
    </source>
</evidence>
<feature type="chain" id="PRO_5022203113" description="EMI domain-containing protein" evidence="7">
    <location>
        <begin position="26"/>
        <end position="358"/>
    </location>
</feature>
<keyword evidence="2" id="KW-0964">Secreted</keyword>
<dbReference type="OrthoDB" id="9837521at2759"/>
<dbReference type="PANTHER" id="PTHR15427">
    <property type="entry name" value="EMILIN ELASTIN MICROFIBRIL INTERFACE-LOCATED PROTEIN ELASTIN MICROFIBRIL INTERFACER"/>
    <property type="match status" value="1"/>
</dbReference>
<gene>
    <name evidence="9" type="ORF">DNTS_033610</name>
</gene>
<evidence type="ECO:0000256" key="5">
    <source>
        <dbReference type="ARBA" id="ARBA00023157"/>
    </source>
</evidence>
<evidence type="ECO:0000256" key="4">
    <source>
        <dbReference type="ARBA" id="ARBA00022729"/>
    </source>
</evidence>
<feature type="domain" description="EMI" evidence="8">
    <location>
        <begin position="47"/>
        <end position="123"/>
    </location>
</feature>
<evidence type="ECO:0000313" key="9">
    <source>
        <dbReference type="EMBL" id="TRY99742.1"/>
    </source>
</evidence>
<feature type="region of interest" description="Disordered" evidence="6">
    <location>
        <begin position="269"/>
        <end position="296"/>
    </location>
</feature>
<dbReference type="Gene3D" id="1.20.5.320">
    <property type="entry name" value="6-Phosphogluconate Dehydrogenase, domain 3"/>
    <property type="match status" value="2"/>
</dbReference>
<dbReference type="PROSITE" id="PS51041">
    <property type="entry name" value="EMI"/>
    <property type="match status" value="1"/>
</dbReference>
<dbReference type="Pfam" id="PF07546">
    <property type="entry name" value="EMI"/>
    <property type="match status" value="1"/>
</dbReference>
<evidence type="ECO:0000256" key="1">
    <source>
        <dbReference type="ARBA" id="ARBA00004498"/>
    </source>
</evidence>
<dbReference type="Pfam" id="PF01391">
    <property type="entry name" value="Collagen"/>
    <property type="match status" value="1"/>
</dbReference>
<evidence type="ECO:0000313" key="10">
    <source>
        <dbReference type="Proteomes" id="UP000316079"/>
    </source>
</evidence>
<comment type="caution">
    <text evidence="9">The sequence shown here is derived from an EMBL/GenBank/DDBJ whole genome shotgun (WGS) entry which is preliminary data.</text>
</comment>
<feature type="compositionally biased region" description="Pro residues" evidence="6">
    <location>
        <begin position="271"/>
        <end position="280"/>
    </location>
</feature>